<keyword evidence="4" id="KW-1185">Reference proteome</keyword>
<feature type="transmembrane region" description="Helical" evidence="2">
    <location>
        <begin position="107"/>
        <end position="127"/>
    </location>
</feature>
<sequence>MSHQKRRLPVPKFGVPEMFSQRTKFGRRLGGKPKYYAGSYAARLPSIFGEPFDGRGASSGSSQRPATAPERIGGRRQTPTQPRSGSGVGERGRSTWVSGKASLDGSVLIGAIILAAAGVTVFVLGAIESLSPTNAPVNRGAMLMLVGGSFLMAPVAMCQAVFFSRRLAPVRFQPGVPNV</sequence>
<feature type="region of interest" description="Disordered" evidence="1">
    <location>
        <begin position="52"/>
        <end position="95"/>
    </location>
</feature>
<proteinExistence type="predicted"/>
<evidence type="ECO:0000313" key="3">
    <source>
        <dbReference type="EMBL" id="KAH8039248.1"/>
    </source>
</evidence>
<dbReference type="Proteomes" id="UP000821866">
    <property type="component" value="Chromosome 1"/>
</dbReference>
<keyword evidence="2" id="KW-0472">Membrane</keyword>
<keyword evidence="2" id="KW-0812">Transmembrane</keyword>
<comment type="caution">
    <text evidence="3">The sequence shown here is derived from an EMBL/GenBank/DDBJ whole genome shotgun (WGS) entry which is preliminary data.</text>
</comment>
<reference evidence="3" key="2">
    <citation type="submission" date="2021-09" db="EMBL/GenBank/DDBJ databases">
        <authorList>
            <person name="Jia N."/>
            <person name="Wang J."/>
            <person name="Shi W."/>
            <person name="Du L."/>
            <person name="Sun Y."/>
            <person name="Zhan W."/>
            <person name="Jiang J."/>
            <person name="Wang Q."/>
            <person name="Zhang B."/>
            <person name="Ji P."/>
            <person name="Sakyi L.B."/>
            <person name="Cui X."/>
            <person name="Yuan T."/>
            <person name="Jiang B."/>
            <person name="Yang W."/>
            <person name="Lam T.T.-Y."/>
            <person name="Chang Q."/>
            <person name="Ding S."/>
            <person name="Wang X."/>
            <person name="Zhu J."/>
            <person name="Ruan X."/>
            <person name="Zhao L."/>
            <person name="Wei J."/>
            <person name="Que T."/>
            <person name="Du C."/>
            <person name="Cheng J."/>
            <person name="Dai P."/>
            <person name="Han X."/>
            <person name="Huang E."/>
            <person name="Gao Y."/>
            <person name="Liu J."/>
            <person name="Shao H."/>
            <person name="Ye R."/>
            <person name="Li L."/>
            <person name="Wei W."/>
            <person name="Wang X."/>
            <person name="Wang C."/>
            <person name="Huo Q."/>
            <person name="Li W."/>
            <person name="Guo W."/>
            <person name="Chen H."/>
            <person name="Chen S."/>
            <person name="Zhou L."/>
            <person name="Zhou L."/>
            <person name="Ni X."/>
            <person name="Tian J."/>
            <person name="Zhou Y."/>
            <person name="Sheng Y."/>
            <person name="Liu T."/>
            <person name="Pan Y."/>
            <person name="Xia L."/>
            <person name="Li J."/>
            <person name="Zhao F."/>
            <person name="Cao W."/>
        </authorList>
    </citation>
    <scope>NUCLEOTIDE SEQUENCE</scope>
    <source>
        <strain evidence="3">Rmic-2018</strain>
        <tissue evidence="3">Larvae</tissue>
    </source>
</reference>
<dbReference type="AlphaFoldDB" id="A0A9J6EZ27"/>
<organism evidence="3 4">
    <name type="scientific">Rhipicephalus microplus</name>
    <name type="common">Cattle tick</name>
    <name type="synonym">Boophilus microplus</name>
    <dbReference type="NCBI Taxonomy" id="6941"/>
    <lineage>
        <taxon>Eukaryota</taxon>
        <taxon>Metazoa</taxon>
        <taxon>Ecdysozoa</taxon>
        <taxon>Arthropoda</taxon>
        <taxon>Chelicerata</taxon>
        <taxon>Arachnida</taxon>
        <taxon>Acari</taxon>
        <taxon>Parasitiformes</taxon>
        <taxon>Ixodida</taxon>
        <taxon>Ixodoidea</taxon>
        <taxon>Ixodidae</taxon>
        <taxon>Rhipicephalinae</taxon>
        <taxon>Rhipicephalus</taxon>
        <taxon>Boophilus</taxon>
    </lineage>
</organism>
<reference evidence="3" key="1">
    <citation type="journal article" date="2020" name="Cell">
        <title>Large-Scale Comparative Analyses of Tick Genomes Elucidate Their Genetic Diversity and Vector Capacities.</title>
        <authorList>
            <consortium name="Tick Genome and Microbiome Consortium (TIGMIC)"/>
            <person name="Jia N."/>
            <person name="Wang J."/>
            <person name="Shi W."/>
            <person name="Du L."/>
            <person name="Sun Y."/>
            <person name="Zhan W."/>
            <person name="Jiang J.F."/>
            <person name="Wang Q."/>
            <person name="Zhang B."/>
            <person name="Ji P."/>
            <person name="Bell-Sakyi L."/>
            <person name="Cui X.M."/>
            <person name="Yuan T.T."/>
            <person name="Jiang B.G."/>
            <person name="Yang W.F."/>
            <person name="Lam T.T."/>
            <person name="Chang Q.C."/>
            <person name="Ding S.J."/>
            <person name="Wang X.J."/>
            <person name="Zhu J.G."/>
            <person name="Ruan X.D."/>
            <person name="Zhao L."/>
            <person name="Wei J.T."/>
            <person name="Ye R.Z."/>
            <person name="Que T.C."/>
            <person name="Du C.H."/>
            <person name="Zhou Y.H."/>
            <person name="Cheng J.X."/>
            <person name="Dai P.F."/>
            <person name="Guo W.B."/>
            <person name="Han X.H."/>
            <person name="Huang E.J."/>
            <person name="Li L.F."/>
            <person name="Wei W."/>
            <person name="Gao Y.C."/>
            <person name="Liu J.Z."/>
            <person name="Shao H.Z."/>
            <person name="Wang X."/>
            <person name="Wang C.C."/>
            <person name="Yang T.C."/>
            <person name="Huo Q.B."/>
            <person name="Li W."/>
            <person name="Chen H.Y."/>
            <person name="Chen S.E."/>
            <person name="Zhou L.G."/>
            <person name="Ni X.B."/>
            <person name="Tian J.H."/>
            <person name="Sheng Y."/>
            <person name="Liu T."/>
            <person name="Pan Y.S."/>
            <person name="Xia L.Y."/>
            <person name="Li J."/>
            <person name="Zhao F."/>
            <person name="Cao W.C."/>
        </authorList>
    </citation>
    <scope>NUCLEOTIDE SEQUENCE</scope>
    <source>
        <strain evidence="3">Rmic-2018</strain>
    </source>
</reference>
<evidence type="ECO:0000313" key="4">
    <source>
        <dbReference type="Proteomes" id="UP000821866"/>
    </source>
</evidence>
<evidence type="ECO:0000256" key="2">
    <source>
        <dbReference type="SAM" id="Phobius"/>
    </source>
</evidence>
<evidence type="ECO:0000256" key="1">
    <source>
        <dbReference type="SAM" id="MobiDB-lite"/>
    </source>
</evidence>
<keyword evidence="2" id="KW-1133">Transmembrane helix</keyword>
<protein>
    <submittedName>
        <fullName evidence="3">Uncharacterized protein</fullName>
    </submittedName>
</protein>
<name>A0A9J6EZ27_RHIMP</name>
<accession>A0A9J6EZ27</accession>
<gene>
    <name evidence="3" type="ORF">HPB51_005494</name>
</gene>
<dbReference type="EMBL" id="JABSTU010000001">
    <property type="protein sequence ID" value="KAH8039248.1"/>
    <property type="molecule type" value="Genomic_DNA"/>
</dbReference>
<feature type="transmembrane region" description="Helical" evidence="2">
    <location>
        <begin position="139"/>
        <end position="163"/>
    </location>
</feature>